<dbReference type="FunFam" id="1.20.5.170:FF:000067">
    <property type="entry name" value="BZIP transcription factor"/>
    <property type="match status" value="1"/>
</dbReference>
<dbReference type="Proteomes" id="UP001296104">
    <property type="component" value="Unassembled WGS sequence"/>
</dbReference>
<evidence type="ECO:0000256" key="5">
    <source>
        <dbReference type="SAM" id="MobiDB-lite"/>
    </source>
</evidence>
<dbReference type="Gene3D" id="1.10.238.100">
    <property type="entry name" value="YAP1 redox domain. Chain B"/>
    <property type="match status" value="1"/>
</dbReference>
<feature type="compositionally biased region" description="Polar residues" evidence="5">
    <location>
        <begin position="106"/>
        <end position="115"/>
    </location>
</feature>
<organism evidence="7 8">
    <name type="scientific">Lecanosticta acicola</name>
    <dbReference type="NCBI Taxonomy" id="111012"/>
    <lineage>
        <taxon>Eukaryota</taxon>
        <taxon>Fungi</taxon>
        <taxon>Dikarya</taxon>
        <taxon>Ascomycota</taxon>
        <taxon>Pezizomycotina</taxon>
        <taxon>Dothideomycetes</taxon>
        <taxon>Dothideomycetidae</taxon>
        <taxon>Mycosphaerellales</taxon>
        <taxon>Mycosphaerellaceae</taxon>
        <taxon>Lecanosticta</taxon>
    </lineage>
</organism>
<dbReference type="Gene3D" id="1.20.5.170">
    <property type="match status" value="1"/>
</dbReference>
<feature type="compositionally biased region" description="Low complexity" evidence="5">
    <location>
        <begin position="227"/>
        <end position="240"/>
    </location>
</feature>
<feature type="domain" description="BZIP" evidence="6">
    <location>
        <begin position="159"/>
        <end position="222"/>
    </location>
</feature>
<feature type="compositionally biased region" description="Polar residues" evidence="5">
    <location>
        <begin position="242"/>
        <end position="255"/>
    </location>
</feature>
<feature type="region of interest" description="Disordered" evidence="5">
    <location>
        <begin position="403"/>
        <end position="500"/>
    </location>
</feature>
<feature type="compositionally biased region" description="Polar residues" evidence="5">
    <location>
        <begin position="403"/>
        <end position="420"/>
    </location>
</feature>
<feature type="compositionally biased region" description="Basic and acidic residues" evidence="5">
    <location>
        <begin position="462"/>
        <end position="476"/>
    </location>
</feature>
<dbReference type="InterPro" id="IPR013910">
    <property type="entry name" value="TF_PAP1"/>
</dbReference>
<dbReference type="SMART" id="SM00338">
    <property type="entry name" value="BRLZ"/>
    <property type="match status" value="1"/>
</dbReference>
<dbReference type="GO" id="GO:0034599">
    <property type="term" value="P:cellular response to oxidative stress"/>
    <property type="evidence" value="ECO:0007669"/>
    <property type="project" value="UniProtKB-ARBA"/>
</dbReference>
<evidence type="ECO:0000256" key="4">
    <source>
        <dbReference type="ARBA" id="ARBA00038132"/>
    </source>
</evidence>
<dbReference type="GO" id="GO:0090575">
    <property type="term" value="C:RNA polymerase II transcription regulator complex"/>
    <property type="evidence" value="ECO:0007669"/>
    <property type="project" value="TreeGrafter"/>
</dbReference>
<name>A0AAI9EF21_9PEZI</name>
<feature type="region of interest" description="Disordered" evidence="5">
    <location>
        <begin position="99"/>
        <end position="209"/>
    </location>
</feature>
<dbReference type="GO" id="GO:0005737">
    <property type="term" value="C:cytoplasm"/>
    <property type="evidence" value="ECO:0007669"/>
    <property type="project" value="UniProtKB-SubCell"/>
</dbReference>
<feature type="compositionally biased region" description="Low complexity" evidence="5">
    <location>
        <begin position="291"/>
        <end position="302"/>
    </location>
</feature>
<evidence type="ECO:0000313" key="8">
    <source>
        <dbReference type="Proteomes" id="UP001296104"/>
    </source>
</evidence>
<keyword evidence="8" id="KW-1185">Reference proteome</keyword>
<evidence type="ECO:0000313" key="7">
    <source>
        <dbReference type="EMBL" id="CAK4033834.1"/>
    </source>
</evidence>
<feature type="compositionally biased region" description="Polar residues" evidence="5">
    <location>
        <begin position="311"/>
        <end position="331"/>
    </location>
</feature>
<protein>
    <submittedName>
        <fullName evidence="7">BZIP transcription factor</fullName>
    </submittedName>
</protein>
<comment type="caution">
    <text evidence="7">The sequence shown here is derived from an EMBL/GenBank/DDBJ whole genome shotgun (WGS) entry which is preliminary data.</text>
</comment>
<dbReference type="AlphaFoldDB" id="A0AAI9EF21"/>
<dbReference type="PROSITE" id="PS50217">
    <property type="entry name" value="BZIP"/>
    <property type="match status" value="1"/>
</dbReference>
<dbReference type="InterPro" id="IPR050936">
    <property type="entry name" value="AP-1-like"/>
</dbReference>
<dbReference type="InterPro" id="IPR046347">
    <property type="entry name" value="bZIP_sf"/>
</dbReference>
<dbReference type="PROSITE" id="PS00036">
    <property type="entry name" value="BZIP_BASIC"/>
    <property type="match status" value="1"/>
</dbReference>
<feature type="compositionally biased region" description="Basic and acidic residues" evidence="5">
    <location>
        <begin position="118"/>
        <end position="127"/>
    </location>
</feature>
<feature type="region of interest" description="Disordered" evidence="5">
    <location>
        <begin position="31"/>
        <end position="57"/>
    </location>
</feature>
<dbReference type="PANTHER" id="PTHR40621">
    <property type="entry name" value="TRANSCRIPTION FACTOR KAPC-RELATED"/>
    <property type="match status" value="1"/>
</dbReference>
<feature type="compositionally biased region" description="Polar residues" evidence="5">
    <location>
        <begin position="477"/>
        <end position="496"/>
    </location>
</feature>
<accession>A0AAI9EF21</accession>
<evidence type="ECO:0000259" key="6">
    <source>
        <dbReference type="PROSITE" id="PS50217"/>
    </source>
</evidence>
<comment type="similarity">
    <text evidence="4">Belongs to the bZIP family. YAP subfamily.</text>
</comment>
<dbReference type="PANTHER" id="PTHR40621:SF6">
    <property type="entry name" value="AP-1-LIKE TRANSCRIPTION FACTOR YAP1-RELATED"/>
    <property type="match status" value="1"/>
</dbReference>
<comment type="subcellular location">
    <subcellularLocation>
        <location evidence="2">Cytoplasm</location>
    </subcellularLocation>
    <subcellularLocation>
        <location evidence="1">Nucleus</location>
    </subcellularLocation>
</comment>
<feature type="region of interest" description="Disordered" evidence="5">
    <location>
        <begin position="226"/>
        <end position="255"/>
    </location>
</feature>
<proteinExistence type="inferred from homology"/>
<dbReference type="GO" id="GO:0000976">
    <property type="term" value="F:transcription cis-regulatory region binding"/>
    <property type="evidence" value="ECO:0007669"/>
    <property type="project" value="InterPro"/>
</dbReference>
<dbReference type="CDD" id="cd14688">
    <property type="entry name" value="bZIP_YAP"/>
    <property type="match status" value="1"/>
</dbReference>
<feature type="region of interest" description="Disordered" evidence="5">
    <location>
        <begin position="284"/>
        <end position="339"/>
    </location>
</feature>
<dbReference type="GO" id="GO:0001228">
    <property type="term" value="F:DNA-binding transcription activator activity, RNA polymerase II-specific"/>
    <property type="evidence" value="ECO:0007669"/>
    <property type="project" value="TreeGrafter"/>
</dbReference>
<dbReference type="EMBL" id="CAVMBE010000095">
    <property type="protein sequence ID" value="CAK4033834.1"/>
    <property type="molecule type" value="Genomic_DNA"/>
</dbReference>
<keyword evidence="3" id="KW-0539">Nucleus</keyword>
<evidence type="ECO:0000256" key="2">
    <source>
        <dbReference type="ARBA" id="ARBA00004496"/>
    </source>
</evidence>
<feature type="compositionally biased region" description="Basic and acidic residues" evidence="5">
    <location>
        <begin position="135"/>
        <end position="149"/>
    </location>
</feature>
<reference evidence="7" key="1">
    <citation type="submission" date="2023-11" db="EMBL/GenBank/DDBJ databases">
        <authorList>
            <person name="Alioto T."/>
            <person name="Alioto T."/>
            <person name="Gomez Garrido J."/>
        </authorList>
    </citation>
    <scope>NUCLEOTIDE SEQUENCE</scope>
</reference>
<feature type="compositionally biased region" description="Low complexity" evidence="5">
    <location>
        <begin position="427"/>
        <end position="444"/>
    </location>
</feature>
<sequence length="709" mass="75837">MAVQLQQQNRTGSPYLSPNQRHLLLAALNSQAGGQRNVKRTSSDLASTQPDMGDAKPNVLFMSPQNAEIDEFDYTPELDYLDNENFDFENADLGGDMIGALPGSGADNSDATVSNADGGHEKRKSPDENGDSEAGDAKRQETQEGEKAAKKPGRKPLTSEPTTKRKAQNRAAQRAFRERKEKHLKDLESKVSELTKSSEADKHENGRLKAQVERLQTELREYRKRLSLNSSSVNRSPPLSATHGTQRSSSASTYGGNFQFDFPKFGALPGSQIFGNQGYDANSGILKRDSTTPPITQSPTTIGSYDKPAPAQSSRHNSTGRSRSPTNNNGNGPHAESPVNTANFVQSFAPYSTTNNMHGFASTLPQMGVGNDAFSDLFSPSILKSANANGYFNNSQLGSNMMNAPQNYNADSGNDSTSGLTRVFQFSGGSNASDSTSPSASSTSQWNANGGADSSCGTSPEPSHDSPANKDKHADSFDSQTQNSGARPSDSASHPQTGLDATFGFGGVDLHAPPASDFDPVLFGDYRESNDAIIGGGDFSGGFFDDALSSAPFDFGSPSNLFGILQSPGQTQTNFGAAKSPAPAPSKNLMAEIEKTCGGDDDFGLPGGSMKQTQNNANLISCNNIWNQLQSNPDFQEGKFDLDSLCSELRKKARCSESGVMVDQNHVDAALRTLGKKDEKGKPHNVPALMFEQNSWDNVLKKLREGKTT</sequence>
<feature type="compositionally biased region" description="Basic and acidic residues" evidence="5">
    <location>
        <begin position="175"/>
        <end position="209"/>
    </location>
</feature>
<dbReference type="Pfam" id="PF00170">
    <property type="entry name" value="bZIP_1"/>
    <property type="match status" value="1"/>
</dbReference>
<evidence type="ECO:0000256" key="3">
    <source>
        <dbReference type="ARBA" id="ARBA00023242"/>
    </source>
</evidence>
<gene>
    <name evidence="7" type="ORF">LECACI_7A008992</name>
</gene>
<evidence type="ECO:0000256" key="1">
    <source>
        <dbReference type="ARBA" id="ARBA00004123"/>
    </source>
</evidence>
<dbReference type="InterPro" id="IPR023167">
    <property type="entry name" value="Yap1_redox_dom_sf"/>
</dbReference>
<dbReference type="Pfam" id="PF08601">
    <property type="entry name" value="PAP1"/>
    <property type="match status" value="2"/>
</dbReference>
<dbReference type="InterPro" id="IPR004827">
    <property type="entry name" value="bZIP"/>
</dbReference>
<dbReference type="SUPFAM" id="SSF57959">
    <property type="entry name" value="Leucine zipper domain"/>
    <property type="match status" value="1"/>
</dbReference>
<dbReference type="SUPFAM" id="SSF111430">
    <property type="entry name" value="YAP1 redox domain"/>
    <property type="match status" value="1"/>
</dbReference>